<name>A0A6M4B8Y2_9VIRU</name>
<sequence>MMRPLPNNAITYKSQRFLPANRVGKRLVVDFSAPPASFSNKRIPCNELIIPRIRTGYAYYVQRQFASWTIFCNQQVLPYYLKPMQGAPRHVLDQLRDAVYAAYSPNYNVTRRSGYMYHIAAAWWCDDLGRFYKYTNNGFEWSPLTMRYHNDRPTKQITNPDSGETLTLPAYWWVALAGLRPTDAIAAINSSEYDVHHVDENPCDYRPSHLQVVPTYLHRRHHTVRTDITEKFFRYDEPKW</sequence>
<accession>A0A6M4B8Y2</accession>
<proteinExistence type="predicted"/>
<organism evidence="1">
    <name type="scientific">Cressdnaviricota sp</name>
    <dbReference type="NCBI Taxonomy" id="2748378"/>
    <lineage>
        <taxon>Viruses</taxon>
        <taxon>Monodnaviria</taxon>
        <taxon>Shotokuvirae</taxon>
        <taxon>Cressdnaviricota</taxon>
    </lineage>
</organism>
<protein>
    <submittedName>
        <fullName evidence="1">Capsid protein 2</fullName>
    </submittedName>
</protein>
<reference evidence="1" key="1">
    <citation type="submission" date="2019-10" db="EMBL/GenBank/DDBJ databases">
        <authorList>
            <person name="Liu Q."/>
            <person name="Zhang W."/>
        </authorList>
    </citation>
    <scope>NUCLEOTIDE SEQUENCE</scope>
    <source>
        <strain evidence="1">UJSL013</strain>
    </source>
</reference>
<evidence type="ECO:0000313" key="1">
    <source>
        <dbReference type="EMBL" id="QJQ37751.1"/>
    </source>
</evidence>
<dbReference type="EMBL" id="MN621475">
    <property type="protein sequence ID" value="QJQ37751.1"/>
    <property type="molecule type" value="Genomic_DNA"/>
</dbReference>